<evidence type="ECO:0000256" key="1">
    <source>
        <dbReference type="SAM" id="MobiDB-lite"/>
    </source>
</evidence>
<reference evidence="5" key="1">
    <citation type="journal article" date="2014" name="Proc. Natl. Acad. Sci. U.S.A.">
        <title>Extensive sampling of basidiomycete genomes demonstrates inadequacy of the white-rot/brown-rot paradigm for wood decay fungi.</title>
        <authorList>
            <person name="Riley R."/>
            <person name="Salamov A.A."/>
            <person name="Brown D.W."/>
            <person name="Nagy L.G."/>
            <person name="Floudas D."/>
            <person name="Held B.W."/>
            <person name="Levasseur A."/>
            <person name="Lombard V."/>
            <person name="Morin E."/>
            <person name="Otillar R."/>
            <person name="Lindquist E.A."/>
            <person name="Sun H."/>
            <person name="LaButti K.M."/>
            <person name="Schmutz J."/>
            <person name="Jabbour D."/>
            <person name="Luo H."/>
            <person name="Baker S.E."/>
            <person name="Pisabarro A.G."/>
            <person name="Walton J.D."/>
            <person name="Blanchette R.A."/>
            <person name="Henrissat B."/>
            <person name="Martin F."/>
            <person name="Cullen D."/>
            <person name="Hibbett D.S."/>
            <person name="Grigoriev I.V."/>
        </authorList>
    </citation>
    <scope>NUCLEOTIDE SEQUENCE [LARGE SCALE GENOMIC DNA]</scope>
    <source>
        <strain evidence="5">MUCL 33604</strain>
    </source>
</reference>
<organism evidence="4 5">
    <name type="scientific">Jaapia argillacea MUCL 33604</name>
    <dbReference type="NCBI Taxonomy" id="933084"/>
    <lineage>
        <taxon>Eukaryota</taxon>
        <taxon>Fungi</taxon>
        <taxon>Dikarya</taxon>
        <taxon>Basidiomycota</taxon>
        <taxon>Agaricomycotina</taxon>
        <taxon>Agaricomycetes</taxon>
        <taxon>Agaricomycetidae</taxon>
        <taxon>Jaapiales</taxon>
        <taxon>Jaapiaceae</taxon>
        <taxon>Jaapia</taxon>
    </lineage>
</organism>
<keyword evidence="5" id="KW-1185">Reference proteome</keyword>
<dbReference type="OrthoDB" id="2804062at2759"/>
<name>A0A067PYN2_9AGAM</name>
<dbReference type="InterPro" id="IPR040521">
    <property type="entry name" value="KDZ"/>
</dbReference>
<keyword evidence="2" id="KW-0812">Transmembrane</keyword>
<feature type="compositionally biased region" description="Acidic residues" evidence="1">
    <location>
        <begin position="838"/>
        <end position="873"/>
    </location>
</feature>
<evidence type="ECO:0000259" key="3">
    <source>
        <dbReference type="Pfam" id="PF18803"/>
    </source>
</evidence>
<dbReference type="Proteomes" id="UP000027265">
    <property type="component" value="Unassembled WGS sequence"/>
</dbReference>
<feature type="region of interest" description="Disordered" evidence="1">
    <location>
        <begin position="833"/>
        <end position="873"/>
    </location>
</feature>
<evidence type="ECO:0000313" key="4">
    <source>
        <dbReference type="EMBL" id="KDQ59839.1"/>
    </source>
</evidence>
<dbReference type="AlphaFoldDB" id="A0A067PYN2"/>
<sequence>MSNKRSSTSARRTSKKLWLDVQSDNNTNEPSIAIQQAKLQEWLPYRSSYLDEILHHDGLGDDAETTHCASCGVEDCFFSGLRCGDCLVDNHLALPFHCIECWTRLFFDKTSLQDLGLTIQLGHSRSSCPCLLPRPIDLLVFHVNGLHHISLTLQSKITAYDFYHTLLRLTNNSGGSDPVYCYSDFLCIIRMWRHNPQGPAGTKPGELVIQCPACPHPGCNLPEGWADALAAERHVFSLLWLYTLFLAIDASFHQKLKDRDVKDINLLPGLSYFVHEKEYFEYLDLHADEEEVTNTCNGKGHIASGVGAVVCGHHGLVRKAGDLQFSEQYCNMDYIVLAALLGMMLTTLILSYNIACQWHKNFWKRVAEFPSGMRISKSSVNIGFVIPKWHLNAHGPKCQSQFSLNYRQGAGRTCAELIESNWANTNPVATSGWEMGPGSRSEMLCEQWGGWNWFIILSFDTILKWTNAVEAWEANQQSANPYEEVTSTATLNDVQLELAKEEAADIARGVGTAHEITISTFLNTGLELEEQQQLICLHAQSLKGKPTSKQLVEAVYMPCVVAQLLDSTTPDNNTTSHPKTSTIVTENICLWMPSSLPHPLHAMIQANIIQKEIRLCLRQAEDSLEEVCLNIRQKANTHMHSLYSRFNQKTIQAAERYRSAYGALNSLDPNGKWSERLRVLRKEDVRGPGKDEEEADIGEGYREPSWIWLVSRQQPSANSSNLIPSSQAVSKEDMDHTMVRAEHWEEEVALVVEEMRQVVAFMEWKAAWWCSRASAWPEADVHVQFSVTTYAEKQAVLAEHFTIRCARKWLLLLKSSNLLPPWACSYKHGASPVGIDQSDGEDQSDVEDRLDDVLEDETMSQEGDEDEDIFEWD</sequence>
<accession>A0A067PYN2</accession>
<dbReference type="Pfam" id="PF18758">
    <property type="entry name" value="KDZ"/>
    <property type="match status" value="1"/>
</dbReference>
<feature type="domain" description="CxC2-like cysteine cluster KDZ transposase-associated" evidence="3">
    <location>
        <begin position="112"/>
        <end position="151"/>
    </location>
</feature>
<dbReference type="Pfam" id="PF18803">
    <property type="entry name" value="CxC2"/>
    <property type="match status" value="1"/>
</dbReference>
<dbReference type="HOGENOM" id="CLU_003703_13_0_1"/>
<gene>
    <name evidence="4" type="ORF">JAAARDRAFT_56787</name>
</gene>
<dbReference type="EMBL" id="KL197715">
    <property type="protein sequence ID" value="KDQ59839.1"/>
    <property type="molecule type" value="Genomic_DNA"/>
</dbReference>
<proteinExistence type="predicted"/>
<protein>
    <recommendedName>
        <fullName evidence="3">CxC2-like cysteine cluster KDZ transposase-associated domain-containing protein</fullName>
    </recommendedName>
</protein>
<dbReference type="InterPro" id="IPR041457">
    <property type="entry name" value="CxC2_KDZ-assoc"/>
</dbReference>
<keyword evidence="2" id="KW-1133">Transmembrane helix</keyword>
<dbReference type="InParanoid" id="A0A067PYN2"/>
<feature type="transmembrane region" description="Helical" evidence="2">
    <location>
        <begin position="334"/>
        <end position="355"/>
    </location>
</feature>
<evidence type="ECO:0000256" key="2">
    <source>
        <dbReference type="SAM" id="Phobius"/>
    </source>
</evidence>
<evidence type="ECO:0000313" key="5">
    <source>
        <dbReference type="Proteomes" id="UP000027265"/>
    </source>
</evidence>
<keyword evidence="2" id="KW-0472">Membrane</keyword>
<dbReference type="STRING" id="933084.A0A067PYN2"/>